<dbReference type="PROSITE" id="PS50102">
    <property type="entry name" value="RRM"/>
    <property type="match status" value="2"/>
</dbReference>
<dbReference type="OrthoDB" id="439808at2759"/>
<dbReference type="GO" id="GO:0005730">
    <property type="term" value="C:nucleolus"/>
    <property type="evidence" value="ECO:0007669"/>
    <property type="project" value="TreeGrafter"/>
</dbReference>
<dbReference type="InterPro" id="IPR035979">
    <property type="entry name" value="RBD_domain_sf"/>
</dbReference>
<evidence type="ECO:0000313" key="5">
    <source>
        <dbReference type="EMBL" id="RXK41981.1"/>
    </source>
</evidence>
<evidence type="ECO:0000313" key="6">
    <source>
        <dbReference type="Proteomes" id="UP000289152"/>
    </source>
</evidence>
<dbReference type="EMBL" id="SDIL01000004">
    <property type="protein sequence ID" value="RXK41981.1"/>
    <property type="molecule type" value="Genomic_DNA"/>
</dbReference>
<dbReference type="VEuPathDB" id="FungiDB:TREMEDRAFT_68494"/>
<evidence type="ECO:0000256" key="1">
    <source>
        <dbReference type="ARBA" id="ARBA00022884"/>
    </source>
</evidence>
<dbReference type="SUPFAM" id="SSF54928">
    <property type="entry name" value="RNA-binding domain, RBD"/>
    <property type="match status" value="2"/>
</dbReference>
<reference evidence="5 6" key="1">
    <citation type="submission" date="2016-06" db="EMBL/GenBank/DDBJ databases">
        <title>Evolution of pathogenesis and genome organization in the Tremellales.</title>
        <authorList>
            <person name="Cuomo C."/>
            <person name="Litvintseva A."/>
            <person name="Heitman J."/>
            <person name="Chen Y."/>
            <person name="Sun S."/>
            <person name="Springer D."/>
            <person name="Dromer F."/>
            <person name="Young S."/>
            <person name="Zeng Q."/>
            <person name="Chapman S."/>
            <person name="Gujja S."/>
            <person name="Saif S."/>
            <person name="Birren B."/>
        </authorList>
    </citation>
    <scope>NUCLEOTIDE SEQUENCE [LARGE SCALE GENOMIC DNA]</scope>
    <source>
        <strain evidence="5 6">ATCC 28783</strain>
    </source>
</reference>
<proteinExistence type="predicted"/>
<dbReference type="FunCoup" id="A0A4Q1BV06">
    <property type="interactions" value="310"/>
</dbReference>
<feature type="compositionally biased region" description="Basic and acidic residues" evidence="3">
    <location>
        <begin position="430"/>
        <end position="443"/>
    </location>
</feature>
<dbReference type="InterPro" id="IPR012677">
    <property type="entry name" value="Nucleotide-bd_a/b_plait_sf"/>
</dbReference>
<dbReference type="STRING" id="5217.A0A4Q1BV06"/>
<dbReference type="Pfam" id="PF00076">
    <property type="entry name" value="RRM_1"/>
    <property type="match status" value="1"/>
</dbReference>
<accession>A0A4Q1BV06</accession>
<dbReference type="PANTHER" id="PTHR23236">
    <property type="entry name" value="EUKARYOTIC TRANSLATION INITIATION FACTOR 4B/4H"/>
    <property type="match status" value="1"/>
</dbReference>
<feature type="region of interest" description="Disordered" evidence="3">
    <location>
        <begin position="343"/>
        <end position="451"/>
    </location>
</feature>
<keyword evidence="6" id="KW-1185">Reference proteome</keyword>
<dbReference type="InterPro" id="IPR000504">
    <property type="entry name" value="RRM_dom"/>
</dbReference>
<gene>
    <name evidence="5" type="ORF">M231_00702</name>
</gene>
<dbReference type="AlphaFoldDB" id="A0A4Q1BV06"/>
<dbReference type="InParanoid" id="A0A4Q1BV06"/>
<dbReference type="SMART" id="SM00360">
    <property type="entry name" value="RRM"/>
    <property type="match status" value="2"/>
</dbReference>
<feature type="region of interest" description="Disordered" evidence="3">
    <location>
        <begin position="265"/>
        <end position="293"/>
    </location>
</feature>
<dbReference type="Gene3D" id="3.30.70.330">
    <property type="match status" value="2"/>
</dbReference>
<feature type="compositionally biased region" description="Polar residues" evidence="3">
    <location>
        <begin position="9"/>
        <end position="20"/>
    </location>
</feature>
<dbReference type="Proteomes" id="UP000289152">
    <property type="component" value="Unassembled WGS sequence"/>
</dbReference>
<sequence length="474" mass="52111">MSTADEVDLSTQAGSSSSVIKTGKRHKKERTEQAQQSDDEIPKKKRQTEIPDLLEVDLTAPEPKSKAELRAARKKAKHHANGSNDEEGSGELNDGSKRKRSKIVGEGKDEKHTDKEGGKLKKQNSVWIGNLSFRTTLERLKEFFNKGVKELGGPEESVTRVNMPTKPGHGAFAQNKGFAYVDFVSPESQALAVGLTERLVEGRKVLIKLGDDFKADPNARTPKPLVIPGLGKQTNPESATLFVGNLPFDATEEGLRDMIEGNAMISDPATTDNQEDEDEDIGEKQGRGGKNSGLRKVRLGAFEDTGRCKGFAFLDFNTAAFATKALLNKKNRFMAGRKLQLEYASEEASKRSGTGRVNPSEGKARGGAVKRKVVSREAGHEKSEDEVESRNKKPRREIESIPMEDKTTAESPQRSHERRDQAREGVTNRTKIDKRGKKWEAAGRPRPGAALAMAKRENVSIVVGAPQNEKITFD</sequence>
<comment type="caution">
    <text evidence="5">The sequence shown here is derived from an EMBL/GenBank/DDBJ whole genome shotgun (WGS) entry which is preliminary data.</text>
</comment>
<feature type="compositionally biased region" description="Basic and acidic residues" evidence="3">
    <location>
        <begin position="374"/>
        <end position="423"/>
    </location>
</feature>
<name>A0A4Q1BV06_TREME</name>
<feature type="compositionally biased region" description="Basic and acidic residues" evidence="3">
    <location>
        <begin position="103"/>
        <end position="119"/>
    </location>
</feature>
<protein>
    <recommendedName>
        <fullName evidence="4">RRM domain-containing protein</fullName>
    </recommendedName>
</protein>
<evidence type="ECO:0000256" key="3">
    <source>
        <dbReference type="SAM" id="MobiDB-lite"/>
    </source>
</evidence>
<evidence type="ECO:0000256" key="2">
    <source>
        <dbReference type="PROSITE-ProRule" id="PRU00176"/>
    </source>
</evidence>
<dbReference type="GO" id="GO:0003723">
    <property type="term" value="F:RNA binding"/>
    <property type="evidence" value="ECO:0007669"/>
    <property type="project" value="UniProtKB-UniRule"/>
</dbReference>
<feature type="domain" description="RRM" evidence="4">
    <location>
        <begin position="124"/>
        <end position="212"/>
    </location>
</feature>
<dbReference type="PANTHER" id="PTHR23236:SF95">
    <property type="entry name" value="NUCLEOLAR PROTEIN 13"/>
    <property type="match status" value="1"/>
</dbReference>
<feature type="domain" description="RRM" evidence="4">
    <location>
        <begin position="239"/>
        <end position="346"/>
    </location>
</feature>
<keyword evidence="1 2" id="KW-0694">RNA-binding</keyword>
<evidence type="ECO:0000259" key="4">
    <source>
        <dbReference type="PROSITE" id="PS50102"/>
    </source>
</evidence>
<organism evidence="5 6">
    <name type="scientific">Tremella mesenterica</name>
    <name type="common">Jelly fungus</name>
    <dbReference type="NCBI Taxonomy" id="5217"/>
    <lineage>
        <taxon>Eukaryota</taxon>
        <taxon>Fungi</taxon>
        <taxon>Dikarya</taxon>
        <taxon>Basidiomycota</taxon>
        <taxon>Agaricomycotina</taxon>
        <taxon>Tremellomycetes</taxon>
        <taxon>Tremellales</taxon>
        <taxon>Tremellaceae</taxon>
        <taxon>Tremella</taxon>
    </lineage>
</organism>
<feature type="region of interest" description="Disordered" evidence="3">
    <location>
        <begin position="1"/>
        <end position="119"/>
    </location>
</feature>